<evidence type="ECO:0000256" key="2">
    <source>
        <dbReference type="SAM" id="MobiDB-lite"/>
    </source>
</evidence>
<evidence type="ECO:0000313" key="3">
    <source>
        <dbReference type="EMBL" id="PGH18081.1"/>
    </source>
</evidence>
<feature type="coiled-coil region" evidence="1">
    <location>
        <begin position="47"/>
        <end position="74"/>
    </location>
</feature>
<dbReference type="Proteomes" id="UP000223968">
    <property type="component" value="Unassembled WGS sequence"/>
</dbReference>
<dbReference type="InterPro" id="IPR036770">
    <property type="entry name" value="Ankyrin_rpt-contain_sf"/>
</dbReference>
<evidence type="ECO:0008006" key="5">
    <source>
        <dbReference type="Google" id="ProtNLM"/>
    </source>
</evidence>
<evidence type="ECO:0000313" key="4">
    <source>
        <dbReference type="Proteomes" id="UP000223968"/>
    </source>
</evidence>
<dbReference type="EMBL" id="PDNB01000006">
    <property type="protein sequence ID" value="PGH18081.1"/>
    <property type="molecule type" value="Genomic_DNA"/>
</dbReference>
<name>A0A2B7YAJ6_9EURO</name>
<accession>A0A2B7YAJ6</accession>
<feature type="region of interest" description="Disordered" evidence="2">
    <location>
        <begin position="189"/>
        <end position="210"/>
    </location>
</feature>
<comment type="caution">
    <text evidence="3">The sequence shown here is derived from an EMBL/GenBank/DDBJ whole genome shotgun (WGS) entry which is preliminary data.</text>
</comment>
<evidence type="ECO:0000256" key="1">
    <source>
        <dbReference type="SAM" id="Coils"/>
    </source>
</evidence>
<proteinExistence type="predicted"/>
<dbReference type="SUPFAM" id="SSF48403">
    <property type="entry name" value="Ankyrin repeat"/>
    <property type="match status" value="1"/>
</dbReference>
<feature type="compositionally biased region" description="Acidic residues" evidence="2">
    <location>
        <begin position="197"/>
        <end position="210"/>
    </location>
</feature>
<dbReference type="AlphaFoldDB" id="A0A2B7YAJ6"/>
<keyword evidence="4" id="KW-1185">Reference proteome</keyword>
<dbReference type="STRING" id="1447875.A0A2B7YAJ6"/>
<dbReference type="Gene3D" id="1.25.40.20">
    <property type="entry name" value="Ankyrin repeat-containing domain"/>
    <property type="match status" value="1"/>
</dbReference>
<keyword evidence="1" id="KW-0175">Coiled coil</keyword>
<sequence>MANNKIADDEVRGYISFQTVRLGRQTSNIIFGSQGASPAERISAACREDNTDALEEVLSELQEAKKTNKEIADLFNSVTDPLGNYALHICALHGSYHAADFLFDIEFFECDPKTRVDKETPLHLVARYASDKSRYNSVADAVTMIKMMCEAGCDPRVTNKRGDTPARLPDQVPEEVRRELRQAEFILNEGLALQNDAESEDEGGSASDSD</sequence>
<gene>
    <name evidence="3" type="ORF">AJ79_00708</name>
</gene>
<reference evidence="3 4" key="1">
    <citation type="submission" date="2017-10" db="EMBL/GenBank/DDBJ databases">
        <title>Comparative genomics in systemic dimorphic fungi from Ajellomycetaceae.</title>
        <authorList>
            <person name="Munoz J.F."/>
            <person name="Mcewen J.G."/>
            <person name="Clay O.K."/>
            <person name="Cuomo C.A."/>
        </authorList>
    </citation>
    <scope>NUCLEOTIDE SEQUENCE [LARGE SCALE GENOMIC DNA]</scope>
    <source>
        <strain evidence="3 4">UAMH5409</strain>
    </source>
</reference>
<protein>
    <recommendedName>
        <fullName evidence="5">Ankyrin repeat protein</fullName>
    </recommendedName>
</protein>
<dbReference type="OrthoDB" id="9995210at2759"/>
<organism evidence="3 4">
    <name type="scientific">Helicocarpus griseus UAMH5409</name>
    <dbReference type="NCBI Taxonomy" id="1447875"/>
    <lineage>
        <taxon>Eukaryota</taxon>
        <taxon>Fungi</taxon>
        <taxon>Dikarya</taxon>
        <taxon>Ascomycota</taxon>
        <taxon>Pezizomycotina</taxon>
        <taxon>Eurotiomycetes</taxon>
        <taxon>Eurotiomycetidae</taxon>
        <taxon>Onygenales</taxon>
        <taxon>Ajellomycetaceae</taxon>
        <taxon>Helicocarpus</taxon>
    </lineage>
</organism>